<dbReference type="RefSeq" id="WP_166353990.1">
    <property type="nucleotide sequence ID" value="NZ_CP049700.1"/>
</dbReference>
<reference evidence="2 3" key="1">
    <citation type="journal article" date="2017" name="Syst. Appl. Microbiol.">
        <title>Soybeans inoculated with root zone soils of Canadian native legumes harbour diverse and novel Bradyrhizobium spp. that possess agricultural potential.</title>
        <authorList>
            <person name="Bromfield E.S.P."/>
            <person name="Cloutier S."/>
            <person name="Tambong J.T."/>
            <person name="Tran Thi T.V."/>
        </authorList>
    </citation>
    <scope>NUCLEOTIDE SEQUENCE [LARGE SCALE GENOMIC DNA]</scope>
    <source>
        <strain evidence="2 3">323S2</strain>
    </source>
</reference>
<dbReference type="InterPro" id="IPR048868">
    <property type="entry name" value="OGG-like_put"/>
</dbReference>
<gene>
    <name evidence="2" type="ORF">G6321_00001765</name>
    <name evidence="1" type="ORF">G6321_52645</name>
</gene>
<dbReference type="Pfam" id="PF21790">
    <property type="entry name" value="OGG"/>
    <property type="match status" value="1"/>
</dbReference>
<evidence type="ECO:0000313" key="3">
    <source>
        <dbReference type="Proteomes" id="UP000564836"/>
    </source>
</evidence>
<sequence length="175" mass="20457">MLIFAWGGMSVKNAKLILNSMNNWLPIVSGLRNNKFSYLEAYDRFLTQSLQGKMPGCGPAYYTKLIFLLTKHLHQRGFIMDQWLGRSINLLADREIVLFYQCRVRRPLKQRYVHKNNTCRAYDEFCNAVRNLTVVSGEIDPDSRIREENVEMRLFSVGRGKGNWRNYVIENDVLS</sequence>
<proteinExistence type="predicted"/>
<reference evidence="2 3" key="3">
    <citation type="journal article" date="2022" name="Int. J. Syst. Evol. Microbiol.">
        <title>Strains of Bradyrhizobium barranii sp. nov. associated with legumes native to Canada are symbionts of soybeans and belong to different subspecies (subsp. barranii subsp. nov. and subsp. apii subsp. nov.) and symbiovars (sv. glycinearum and sv. septentrionale).</title>
        <authorList>
            <person name="Bromfield E.S.P."/>
            <person name="Cloutier S."/>
            <person name="Wasai-Hara S."/>
            <person name="Minamisawa K."/>
        </authorList>
    </citation>
    <scope>NUCLEOTIDE SEQUENCE [LARGE SCALE GENOMIC DNA]</scope>
    <source>
        <strain evidence="2 3">323S2</strain>
        <plasmid evidence="3">pBb323S2a</plasmid>
    </source>
</reference>
<protein>
    <submittedName>
        <fullName evidence="1">Uncharacterized protein</fullName>
    </submittedName>
</protein>
<evidence type="ECO:0000313" key="2">
    <source>
        <dbReference type="EMBL" id="UGX89524.1"/>
    </source>
</evidence>
<dbReference type="EMBL" id="CP088278">
    <property type="protein sequence ID" value="UGX89524.1"/>
    <property type="molecule type" value="Genomic_DNA"/>
</dbReference>
<dbReference type="AlphaFoldDB" id="A0A7Z0QN63"/>
<organism evidence="1">
    <name type="scientific">Bradyrhizobium barranii subsp. barranii</name>
    <dbReference type="NCBI Taxonomy" id="2823807"/>
    <lineage>
        <taxon>Bacteria</taxon>
        <taxon>Pseudomonadati</taxon>
        <taxon>Pseudomonadota</taxon>
        <taxon>Alphaproteobacteria</taxon>
        <taxon>Hyphomicrobiales</taxon>
        <taxon>Nitrobacteraceae</taxon>
        <taxon>Bradyrhizobium</taxon>
        <taxon>Bradyrhizobium barranii</taxon>
    </lineage>
</organism>
<accession>A0A7Z0QN63</accession>
<dbReference type="EMBL" id="JACBFH010000004">
    <property type="protein sequence ID" value="NYY96614.1"/>
    <property type="molecule type" value="Genomic_DNA"/>
</dbReference>
<keyword evidence="2" id="KW-0614">Plasmid</keyword>
<name>A0A7Z0QN63_9BRAD</name>
<reference evidence="1" key="2">
    <citation type="submission" date="2020-06" db="EMBL/GenBank/DDBJ databases">
        <title>Whole Genome Sequence of Bradyrhizobium sp. Strain 323S2.</title>
        <authorList>
            <person name="Bromfield E.S.P."/>
        </authorList>
    </citation>
    <scope>NUCLEOTIDE SEQUENCE [LARGE SCALE GENOMIC DNA]</scope>
    <source>
        <strain evidence="1">323S2</strain>
    </source>
</reference>
<geneLocation type="plasmid" evidence="2 3">
    <name>pBb323S2a</name>
</geneLocation>
<dbReference type="Proteomes" id="UP000564836">
    <property type="component" value="Plasmid pBb323S2a"/>
</dbReference>
<evidence type="ECO:0000313" key="1">
    <source>
        <dbReference type="EMBL" id="NYY96614.1"/>
    </source>
</evidence>